<sequence>MASATPGTATFYQQYTPLRFNLSARASSRPKVDARRLSTILILISKQLTSDDRDVTPTDPWQRSYIHVTIKNLKASSACYGNTPEGVMIAAASDPLWDGGAICGKIFTVKCTGATNPVPHPCYDGKTVTVKVVDHCPGCGGTLDLSKEAFETIANPVAGVIKIDFW</sequence>
<comment type="caution">
    <text evidence="1">The sequence shown here is derived from an EMBL/GenBank/DDBJ whole genome shotgun (WGS) entry which is preliminary data.</text>
</comment>
<evidence type="ECO:0000313" key="2">
    <source>
        <dbReference type="Proteomes" id="UP001055811"/>
    </source>
</evidence>
<reference evidence="2" key="1">
    <citation type="journal article" date="2022" name="Mol. Ecol. Resour.">
        <title>The genomes of chicory, endive, great burdock and yacon provide insights into Asteraceae palaeo-polyploidization history and plant inulin production.</title>
        <authorList>
            <person name="Fan W."/>
            <person name="Wang S."/>
            <person name="Wang H."/>
            <person name="Wang A."/>
            <person name="Jiang F."/>
            <person name="Liu H."/>
            <person name="Zhao H."/>
            <person name="Xu D."/>
            <person name="Zhang Y."/>
        </authorList>
    </citation>
    <scope>NUCLEOTIDE SEQUENCE [LARGE SCALE GENOMIC DNA]</scope>
    <source>
        <strain evidence="2">cv. Punajuju</strain>
    </source>
</reference>
<keyword evidence="2" id="KW-1185">Reference proteome</keyword>
<reference evidence="1 2" key="2">
    <citation type="journal article" date="2022" name="Mol. Ecol. Resour.">
        <title>The genomes of chicory, endive, great burdock and yacon provide insights into Asteraceae paleo-polyploidization history and plant inulin production.</title>
        <authorList>
            <person name="Fan W."/>
            <person name="Wang S."/>
            <person name="Wang H."/>
            <person name="Wang A."/>
            <person name="Jiang F."/>
            <person name="Liu H."/>
            <person name="Zhao H."/>
            <person name="Xu D."/>
            <person name="Zhang Y."/>
        </authorList>
    </citation>
    <scope>NUCLEOTIDE SEQUENCE [LARGE SCALE GENOMIC DNA]</scope>
    <source>
        <strain evidence="2">cv. Punajuju</strain>
        <tissue evidence="1">Leaves</tissue>
    </source>
</reference>
<dbReference type="EMBL" id="CM042015">
    <property type="protein sequence ID" value="KAI3709191.1"/>
    <property type="molecule type" value="Genomic_DNA"/>
</dbReference>
<accession>A0ACB9AGU9</accession>
<protein>
    <submittedName>
        <fullName evidence="1">Uncharacterized protein</fullName>
    </submittedName>
</protein>
<organism evidence="1 2">
    <name type="scientific">Cichorium intybus</name>
    <name type="common">Chicory</name>
    <dbReference type="NCBI Taxonomy" id="13427"/>
    <lineage>
        <taxon>Eukaryota</taxon>
        <taxon>Viridiplantae</taxon>
        <taxon>Streptophyta</taxon>
        <taxon>Embryophyta</taxon>
        <taxon>Tracheophyta</taxon>
        <taxon>Spermatophyta</taxon>
        <taxon>Magnoliopsida</taxon>
        <taxon>eudicotyledons</taxon>
        <taxon>Gunneridae</taxon>
        <taxon>Pentapetalae</taxon>
        <taxon>asterids</taxon>
        <taxon>campanulids</taxon>
        <taxon>Asterales</taxon>
        <taxon>Asteraceae</taxon>
        <taxon>Cichorioideae</taxon>
        <taxon>Cichorieae</taxon>
        <taxon>Cichoriinae</taxon>
        <taxon>Cichorium</taxon>
    </lineage>
</organism>
<dbReference type="Proteomes" id="UP001055811">
    <property type="component" value="Linkage Group LG07"/>
</dbReference>
<name>A0ACB9AGU9_CICIN</name>
<evidence type="ECO:0000313" key="1">
    <source>
        <dbReference type="EMBL" id="KAI3709191.1"/>
    </source>
</evidence>
<gene>
    <name evidence="1" type="ORF">L2E82_38950</name>
</gene>
<proteinExistence type="predicted"/>